<dbReference type="Pfam" id="PF05076">
    <property type="entry name" value="SUFU"/>
    <property type="match status" value="1"/>
</dbReference>
<dbReference type="InterPro" id="IPR020941">
    <property type="entry name" value="SUFU-like_domain"/>
</dbReference>
<dbReference type="Proteomes" id="UP000012081">
    <property type="component" value="Unassembled WGS sequence"/>
</dbReference>
<evidence type="ECO:0000259" key="1">
    <source>
        <dbReference type="Pfam" id="PF05076"/>
    </source>
</evidence>
<feature type="domain" description="Suppressor of fused-like" evidence="1">
    <location>
        <begin position="209"/>
        <end position="355"/>
    </location>
</feature>
<accession>M8DDZ4</accession>
<dbReference type="AlphaFoldDB" id="M8DDZ4"/>
<comment type="caution">
    <text evidence="2">The sequence shown here is derived from an EMBL/GenBank/DDBJ whole genome shotgun (WGS) entry which is preliminary data.</text>
</comment>
<organism evidence="2 3">
    <name type="scientific">Brevibacillus borstelensis AK1</name>
    <dbReference type="NCBI Taxonomy" id="1300222"/>
    <lineage>
        <taxon>Bacteria</taxon>
        <taxon>Bacillati</taxon>
        <taxon>Bacillota</taxon>
        <taxon>Bacilli</taxon>
        <taxon>Bacillales</taxon>
        <taxon>Paenibacillaceae</taxon>
        <taxon>Brevibacillus</taxon>
    </lineage>
</organism>
<reference evidence="2 3" key="1">
    <citation type="submission" date="2013-03" db="EMBL/GenBank/DDBJ databases">
        <title>Assembly of a new bacterial strain Brevibacillus borstelensis AK1.</title>
        <authorList>
            <person name="Rajan I."/>
            <person name="PoliReddy D."/>
            <person name="Sugumar T."/>
            <person name="Rathinam K."/>
            <person name="Alqarawi S."/>
            <person name="Khalil A.B."/>
            <person name="Sivakumar N."/>
        </authorList>
    </citation>
    <scope>NUCLEOTIDE SEQUENCE [LARGE SCALE GENOMIC DNA]</scope>
    <source>
        <strain evidence="2 3">AK1</strain>
    </source>
</reference>
<gene>
    <name evidence="2" type="ORF">I532_16748</name>
</gene>
<keyword evidence="3" id="KW-1185">Reference proteome</keyword>
<sequence length="360" mass="41117">MKNILLEELSPFCPIQAFVEEYDDCVYFYLWDYPGEEYARIRSCWVRNYKKAPESLDLEAMESGKGPMLPRALCAHPEGAERLDPDHLSIVWFEECDAAALLYKEEILSVIPGWAGPSDDGRSFYPSYARDCIGESDLCFPLGTSETNALYERVESAKQFWQSWDANPWTHLQQQYLDAITRELGPIDNYYAIDGGHWPPKAMVKIVKEEITYVVTLGVSILPQPKVEQYTETPEQLRRFELAFACETEWLAKNEKQMLQYISGQTSLPWSSLTFFARGHTIPCLEIGQIHERFTSVLLAQPANAPAISFPDMGEDPVNLLWMIPITDEERQFAENHGSEALIQRSAGKDLLVFNGECKF</sequence>
<name>M8DDZ4_9BACL</name>
<evidence type="ECO:0000313" key="3">
    <source>
        <dbReference type="Proteomes" id="UP000012081"/>
    </source>
</evidence>
<proteinExistence type="predicted"/>
<protein>
    <recommendedName>
        <fullName evidence="1">Suppressor of fused-like domain-containing protein</fullName>
    </recommendedName>
</protein>
<dbReference type="RefSeq" id="WP_003389631.1">
    <property type="nucleotide sequence ID" value="NZ_APBN01000007.1"/>
</dbReference>
<dbReference type="STRING" id="1300222.I532_16748"/>
<dbReference type="PATRIC" id="fig|1300222.3.peg.3507"/>
<evidence type="ECO:0000313" key="2">
    <source>
        <dbReference type="EMBL" id="EMT51592.1"/>
    </source>
</evidence>
<dbReference type="OrthoDB" id="333049at2"/>
<dbReference type="EMBL" id="APBN01000007">
    <property type="protein sequence ID" value="EMT51592.1"/>
    <property type="molecule type" value="Genomic_DNA"/>
</dbReference>